<dbReference type="SMART" id="SM00257">
    <property type="entry name" value="LysM"/>
    <property type="match status" value="1"/>
</dbReference>
<gene>
    <name evidence="2" type="ORF">H5P30_20720</name>
</gene>
<dbReference type="InterPro" id="IPR002502">
    <property type="entry name" value="Amidase_domain"/>
</dbReference>
<protein>
    <submittedName>
        <fullName evidence="2">N-acetylmuramoyl-L-alanine amidase</fullName>
    </submittedName>
</protein>
<dbReference type="EMBL" id="JACHVA010000139">
    <property type="protein sequence ID" value="MBC2604211.1"/>
    <property type="molecule type" value="Genomic_DNA"/>
</dbReference>
<sequence length="244" mass="26791">MDRRQFCQLVSAGITTGALGLWPLRSFAASAGTYTVRKGDTLSGIAKQFGTSVQSLRYENGINGDLIRVGDVLQLPGGGGDMLTEVRRVSEPKRGGLRTWRYIVAHHSGVDTGNAEIYGNYHRNKVGMRNGLAYHFVIGNGSKSGDGEIEIGPRWDRQLNGGHVKSAEVNNHGVGICLVGNFQNGRPSPRQIAALTSLSGYLRELIPNRTKYAVHKEIDGRNHTVCPGRYFPTSQMHEKFPDEW</sequence>
<dbReference type="SUPFAM" id="SSF55846">
    <property type="entry name" value="N-acetylmuramoyl-L-alanine amidase-like"/>
    <property type="match status" value="1"/>
</dbReference>
<evidence type="ECO:0000313" key="2">
    <source>
        <dbReference type="EMBL" id="MBC2604211.1"/>
    </source>
</evidence>
<dbReference type="GO" id="GO:0009253">
    <property type="term" value="P:peptidoglycan catabolic process"/>
    <property type="evidence" value="ECO:0007669"/>
    <property type="project" value="InterPro"/>
</dbReference>
<dbReference type="InterPro" id="IPR036505">
    <property type="entry name" value="Amidase/PGRP_sf"/>
</dbReference>
<dbReference type="PANTHER" id="PTHR33734:SF22">
    <property type="entry name" value="MEMBRANE-BOUND LYTIC MUREIN TRANSGLYCOSYLASE D"/>
    <property type="match status" value="1"/>
</dbReference>
<dbReference type="SUPFAM" id="SSF54106">
    <property type="entry name" value="LysM domain"/>
    <property type="match status" value="1"/>
</dbReference>
<dbReference type="Pfam" id="PF01510">
    <property type="entry name" value="Amidase_2"/>
    <property type="match status" value="1"/>
</dbReference>
<dbReference type="Pfam" id="PF01476">
    <property type="entry name" value="LysM"/>
    <property type="match status" value="1"/>
</dbReference>
<dbReference type="CDD" id="cd06583">
    <property type="entry name" value="PGRP"/>
    <property type="match status" value="1"/>
</dbReference>
<name>A0A7X1B232_9BACT</name>
<dbReference type="PROSITE" id="PS51782">
    <property type="entry name" value="LYSM"/>
    <property type="match status" value="1"/>
</dbReference>
<dbReference type="Gene3D" id="3.10.350.10">
    <property type="entry name" value="LysM domain"/>
    <property type="match status" value="1"/>
</dbReference>
<proteinExistence type="predicted"/>
<dbReference type="CDD" id="cd00118">
    <property type="entry name" value="LysM"/>
    <property type="match status" value="1"/>
</dbReference>
<evidence type="ECO:0000259" key="1">
    <source>
        <dbReference type="PROSITE" id="PS51782"/>
    </source>
</evidence>
<organism evidence="2 3">
    <name type="scientific">Puniceicoccus vermicola</name>
    <dbReference type="NCBI Taxonomy" id="388746"/>
    <lineage>
        <taxon>Bacteria</taxon>
        <taxon>Pseudomonadati</taxon>
        <taxon>Verrucomicrobiota</taxon>
        <taxon>Opitutia</taxon>
        <taxon>Puniceicoccales</taxon>
        <taxon>Puniceicoccaceae</taxon>
        <taxon>Puniceicoccus</taxon>
    </lineage>
</organism>
<feature type="domain" description="LysM" evidence="1">
    <location>
        <begin position="32"/>
        <end position="75"/>
    </location>
</feature>
<dbReference type="RefSeq" id="WP_185694822.1">
    <property type="nucleotide sequence ID" value="NZ_JACHVA010000139.1"/>
</dbReference>
<dbReference type="GO" id="GO:0008745">
    <property type="term" value="F:N-acetylmuramoyl-L-alanine amidase activity"/>
    <property type="evidence" value="ECO:0007669"/>
    <property type="project" value="InterPro"/>
</dbReference>
<dbReference type="AlphaFoldDB" id="A0A7X1B232"/>
<dbReference type="Gene3D" id="3.40.80.10">
    <property type="entry name" value="Peptidoglycan recognition protein-like"/>
    <property type="match status" value="1"/>
</dbReference>
<dbReference type="Proteomes" id="UP000525652">
    <property type="component" value="Unassembled WGS sequence"/>
</dbReference>
<dbReference type="InterPro" id="IPR018392">
    <property type="entry name" value="LysM"/>
</dbReference>
<dbReference type="InterPro" id="IPR036779">
    <property type="entry name" value="LysM_dom_sf"/>
</dbReference>
<keyword evidence="3" id="KW-1185">Reference proteome</keyword>
<evidence type="ECO:0000313" key="3">
    <source>
        <dbReference type="Proteomes" id="UP000525652"/>
    </source>
</evidence>
<comment type="caution">
    <text evidence="2">The sequence shown here is derived from an EMBL/GenBank/DDBJ whole genome shotgun (WGS) entry which is preliminary data.</text>
</comment>
<accession>A0A7X1B232</accession>
<dbReference type="PANTHER" id="PTHR33734">
    <property type="entry name" value="LYSM DOMAIN-CONTAINING GPI-ANCHORED PROTEIN 2"/>
    <property type="match status" value="1"/>
</dbReference>
<reference evidence="2 3" key="1">
    <citation type="submission" date="2020-07" db="EMBL/GenBank/DDBJ databases">
        <authorList>
            <person name="Feng X."/>
        </authorList>
    </citation>
    <scope>NUCLEOTIDE SEQUENCE [LARGE SCALE GENOMIC DNA]</scope>
    <source>
        <strain evidence="2 3">JCM14086</strain>
    </source>
</reference>